<comment type="caution">
    <text evidence="1">The sequence shown here is derived from an EMBL/GenBank/DDBJ whole genome shotgun (WGS) entry which is preliminary data.</text>
</comment>
<name>A0ABQ8J7I2_DERPT</name>
<proteinExistence type="predicted"/>
<protein>
    <submittedName>
        <fullName evidence="1">Uncharacterized protein</fullName>
    </submittedName>
</protein>
<organism evidence="1 2">
    <name type="scientific">Dermatophagoides pteronyssinus</name>
    <name type="common">European house dust mite</name>
    <dbReference type="NCBI Taxonomy" id="6956"/>
    <lineage>
        <taxon>Eukaryota</taxon>
        <taxon>Metazoa</taxon>
        <taxon>Ecdysozoa</taxon>
        <taxon>Arthropoda</taxon>
        <taxon>Chelicerata</taxon>
        <taxon>Arachnida</taxon>
        <taxon>Acari</taxon>
        <taxon>Acariformes</taxon>
        <taxon>Sarcoptiformes</taxon>
        <taxon>Astigmata</taxon>
        <taxon>Psoroptidia</taxon>
        <taxon>Analgoidea</taxon>
        <taxon>Pyroglyphidae</taxon>
        <taxon>Dermatophagoidinae</taxon>
        <taxon>Dermatophagoides</taxon>
    </lineage>
</organism>
<reference evidence="1 2" key="2">
    <citation type="journal article" date="2022" name="Mol. Biol. Evol.">
        <title>Comparative Genomics Reveals Insights into the Divergent Evolution of Astigmatic Mites and Household Pest Adaptations.</title>
        <authorList>
            <person name="Xiong Q."/>
            <person name="Wan A.T."/>
            <person name="Liu X."/>
            <person name="Fung C.S."/>
            <person name="Xiao X."/>
            <person name="Malainual N."/>
            <person name="Hou J."/>
            <person name="Wang L."/>
            <person name="Wang M."/>
            <person name="Yang K.Y."/>
            <person name="Cui Y."/>
            <person name="Leung E.L."/>
            <person name="Nong W."/>
            <person name="Shin S.K."/>
            <person name="Au S.W."/>
            <person name="Jeong K.Y."/>
            <person name="Chew F.T."/>
            <person name="Hui J.H."/>
            <person name="Leung T.F."/>
            <person name="Tungtrongchitr A."/>
            <person name="Zhong N."/>
            <person name="Liu Z."/>
            <person name="Tsui S.K."/>
        </authorList>
    </citation>
    <scope>NUCLEOTIDE SEQUENCE [LARGE SCALE GENOMIC DNA]</scope>
    <source>
        <strain evidence="1">Derp</strain>
    </source>
</reference>
<evidence type="ECO:0000313" key="2">
    <source>
        <dbReference type="Proteomes" id="UP000887458"/>
    </source>
</evidence>
<gene>
    <name evidence="1" type="ORF">DERP_011371</name>
</gene>
<evidence type="ECO:0000313" key="1">
    <source>
        <dbReference type="EMBL" id="KAH9418509.1"/>
    </source>
</evidence>
<reference evidence="1 2" key="1">
    <citation type="journal article" date="2018" name="J. Allergy Clin. Immunol.">
        <title>High-quality assembly of Dermatophagoides pteronyssinus genome and transcriptome reveals a wide range of novel allergens.</title>
        <authorList>
            <person name="Liu X.Y."/>
            <person name="Yang K.Y."/>
            <person name="Wang M.Q."/>
            <person name="Kwok J.S."/>
            <person name="Zeng X."/>
            <person name="Yang Z."/>
            <person name="Xiao X.J."/>
            <person name="Lau C.P."/>
            <person name="Li Y."/>
            <person name="Huang Z.M."/>
            <person name="Ba J.G."/>
            <person name="Yim A.K."/>
            <person name="Ouyang C.Y."/>
            <person name="Ngai S.M."/>
            <person name="Chan T.F."/>
            <person name="Leung E.L."/>
            <person name="Liu L."/>
            <person name="Liu Z.G."/>
            <person name="Tsui S.K."/>
        </authorList>
    </citation>
    <scope>NUCLEOTIDE SEQUENCE [LARGE SCALE GENOMIC DNA]</scope>
    <source>
        <strain evidence="1">Derp</strain>
    </source>
</reference>
<dbReference type="EMBL" id="NJHN03000063">
    <property type="protein sequence ID" value="KAH9418509.1"/>
    <property type="molecule type" value="Genomic_DNA"/>
</dbReference>
<accession>A0ABQ8J7I2</accession>
<sequence>MKKLHNHVNHYHIRPIYIIAYFNAKFLLMDYLNHGYNQVDHSVNLILFDTRIEWMLRCDDYELRCKDLFYLSK</sequence>
<keyword evidence="2" id="KW-1185">Reference proteome</keyword>
<dbReference type="Proteomes" id="UP000887458">
    <property type="component" value="Unassembled WGS sequence"/>
</dbReference>